<evidence type="ECO:0000313" key="2">
    <source>
        <dbReference type="Proteomes" id="UP001281147"/>
    </source>
</evidence>
<reference evidence="1" key="1">
    <citation type="submission" date="2023-07" db="EMBL/GenBank/DDBJ databases">
        <title>Black Yeasts Isolated from many extreme environments.</title>
        <authorList>
            <person name="Coleine C."/>
            <person name="Stajich J.E."/>
            <person name="Selbmann L."/>
        </authorList>
    </citation>
    <scope>NUCLEOTIDE SEQUENCE</scope>
    <source>
        <strain evidence="1">CCFEE 5714</strain>
    </source>
</reference>
<comment type="caution">
    <text evidence="1">The sequence shown here is derived from an EMBL/GenBank/DDBJ whole genome shotgun (WGS) entry which is preliminary data.</text>
</comment>
<name>A0ACC3MXS0_9PEZI</name>
<protein>
    <submittedName>
        <fullName evidence="1">Uncharacterized protein</fullName>
    </submittedName>
</protein>
<gene>
    <name evidence="1" type="ORF">LTR37_012995</name>
</gene>
<evidence type="ECO:0000313" key="1">
    <source>
        <dbReference type="EMBL" id="KAK3706001.1"/>
    </source>
</evidence>
<organism evidence="1 2">
    <name type="scientific">Vermiconidia calcicola</name>
    <dbReference type="NCBI Taxonomy" id="1690605"/>
    <lineage>
        <taxon>Eukaryota</taxon>
        <taxon>Fungi</taxon>
        <taxon>Dikarya</taxon>
        <taxon>Ascomycota</taxon>
        <taxon>Pezizomycotina</taxon>
        <taxon>Dothideomycetes</taxon>
        <taxon>Dothideomycetidae</taxon>
        <taxon>Mycosphaerellales</taxon>
        <taxon>Extremaceae</taxon>
        <taxon>Vermiconidia</taxon>
    </lineage>
</organism>
<proteinExistence type="predicted"/>
<accession>A0ACC3MXS0</accession>
<dbReference type="EMBL" id="JAUTXU010000124">
    <property type="protein sequence ID" value="KAK3706001.1"/>
    <property type="molecule type" value="Genomic_DNA"/>
</dbReference>
<keyword evidence="2" id="KW-1185">Reference proteome</keyword>
<dbReference type="Proteomes" id="UP001281147">
    <property type="component" value="Unassembled WGS sequence"/>
</dbReference>
<sequence>MFLRLYPSKKLLYVPIEARHIDYITSSFRKARIAKTKPKTETTSSNIQIADPKPTTETTTQTTSRMALSRKSLAGPGYIILNIIRVMNIIGLLAVITGSIVMLVKTSVASKFFFFDAVSHVLTAITGMFLATSELGLFRRYYERNWPLLSKAHGFVFLALTMLVLGINMLGNLNKPATSQKSLGMAFWRIVIASGILIFILGWVNLIASYVFRDRSEGITARMVRGKGAQAQPTPKTSSGTPPAPELAQTYMHQQSAVTPTKSGNPFHIFTSERRQSFLPSYHSSSPVDPPYPSARDPPISPTSRYSRATACTKKKVYGMLGRNRDSVAPPLPANQERSMEISSPMGVNPQFAHLVQRPDSALHPSRNGDLGEAYRWRAAS</sequence>